<evidence type="ECO:0000313" key="2">
    <source>
        <dbReference type="Proteomes" id="UP000271098"/>
    </source>
</evidence>
<reference evidence="3" key="1">
    <citation type="submission" date="2016-06" db="UniProtKB">
        <authorList>
            <consortium name="WormBaseParasite"/>
        </authorList>
    </citation>
    <scope>IDENTIFICATION</scope>
</reference>
<dbReference type="InterPro" id="IPR013783">
    <property type="entry name" value="Ig-like_fold"/>
</dbReference>
<organism evidence="3">
    <name type="scientific">Gongylonema pulchrum</name>
    <dbReference type="NCBI Taxonomy" id="637853"/>
    <lineage>
        <taxon>Eukaryota</taxon>
        <taxon>Metazoa</taxon>
        <taxon>Ecdysozoa</taxon>
        <taxon>Nematoda</taxon>
        <taxon>Chromadorea</taxon>
        <taxon>Rhabditida</taxon>
        <taxon>Spirurina</taxon>
        <taxon>Spiruromorpha</taxon>
        <taxon>Spiruroidea</taxon>
        <taxon>Gongylonematidae</taxon>
        <taxon>Gongylonema</taxon>
    </lineage>
</organism>
<protein>
    <submittedName>
        <fullName evidence="3">Ig-like domain-containing protein</fullName>
    </submittedName>
</protein>
<sequence length="191" mass="22258">MKNINLFTGQKYVELWVNDSISLSCSSKNASNLVVHKSGDEERGCLNNKETDLLLSFKADSQIFITEPETDLKSDGNYLIIPCRTNRMVSDDQVRLHVQRSLLQDVLYDPRKGFIIELDRLQNLKSTKFRCSYRQHISQEFTYAGSARNRRPMILAKEWAVVEDKLTVECLIQVDDDPSQYYFHWYPPEEV</sequence>
<dbReference type="Gene3D" id="2.60.40.10">
    <property type="entry name" value="Immunoglobulins"/>
    <property type="match status" value="1"/>
</dbReference>
<gene>
    <name evidence="1" type="ORF">GPUH_LOCUS1714</name>
</gene>
<evidence type="ECO:0000313" key="1">
    <source>
        <dbReference type="EMBL" id="VDK30771.1"/>
    </source>
</evidence>
<reference evidence="1 2" key="2">
    <citation type="submission" date="2018-11" db="EMBL/GenBank/DDBJ databases">
        <authorList>
            <consortium name="Pathogen Informatics"/>
        </authorList>
    </citation>
    <scope>NUCLEOTIDE SEQUENCE [LARGE SCALE GENOMIC DNA]</scope>
</reference>
<dbReference type="Proteomes" id="UP000271098">
    <property type="component" value="Unassembled WGS sequence"/>
</dbReference>
<proteinExistence type="predicted"/>
<evidence type="ECO:0000313" key="3">
    <source>
        <dbReference type="WBParaSite" id="GPUH_0000171801-mRNA-1"/>
    </source>
</evidence>
<name>A0A183CZ23_9BILA</name>
<keyword evidence="2" id="KW-1185">Reference proteome</keyword>
<dbReference type="EMBL" id="UYRT01002203">
    <property type="protein sequence ID" value="VDK30771.1"/>
    <property type="molecule type" value="Genomic_DNA"/>
</dbReference>
<dbReference type="AlphaFoldDB" id="A0A183CZ23"/>
<accession>A0A183CZ23</accession>
<dbReference type="WBParaSite" id="GPUH_0000171801-mRNA-1">
    <property type="protein sequence ID" value="GPUH_0000171801-mRNA-1"/>
    <property type="gene ID" value="GPUH_0000171801"/>
</dbReference>